<organism evidence="1 2">
    <name type="scientific">Candidatus Desantisbacteria bacterium CG_4_10_14_0_8_um_filter_48_22</name>
    <dbReference type="NCBI Taxonomy" id="1974543"/>
    <lineage>
        <taxon>Bacteria</taxon>
        <taxon>Candidatus Desantisiibacteriota</taxon>
    </lineage>
</organism>
<dbReference type="EMBL" id="PFMR01000322">
    <property type="protein sequence ID" value="PIZ14632.1"/>
    <property type="molecule type" value="Genomic_DNA"/>
</dbReference>
<reference evidence="2" key="1">
    <citation type="submission" date="2017-09" db="EMBL/GenBank/DDBJ databases">
        <title>Depth-based differentiation of microbial function through sediment-hosted aquifers and enrichment of novel symbionts in the deep terrestrial subsurface.</title>
        <authorList>
            <person name="Probst A.J."/>
            <person name="Ladd B."/>
            <person name="Jarett J.K."/>
            <person name="Geller-Mcgrath D.E."/>
            <person name="Sieber C.M.K."/>
            <person name="Emerson J.B."/>
            <person name="Anantharaman K."/>
            <person name="Thomas B.C."/>
            <person name="Malmstrom R."/>
            <person name="Stieglmeier M."/>
            <person name="Klingl A."/>
            <person name="Woyke T."/>
            <person name="Ryan C.M."/>
            <person name="Banfield J.F."/>
        </authorList>
    </citation>
    <scope>NUCLEOTIDE SEQUENCE [LARGE SCALE GENOMIC DNA]</scope>
</reference>
<dbReference type="AlphaFoldDB" id="A0A2M7S507"/>
<evidence type="ECO:0000313" key="1">
    <source>
        <dbReference type="EMBL" id="PIZ14632.1"/>
    </source>
</evidence>
<protein>
    <submittedName>
        <fullName evidence="1">Zinc-binding protein</fullName>
    </submittedName>
</protein>
<comment type="caution">
    <text evidence="1">The sequence shown here is derived from an EMBL/GenBank/DDBJ whole genome shotgun (WGS) entry which is preliminary data.</text>
</comment>
<name>A0A2M7S507_9BACT</name>
<dbReference type="PIRSF" id="PIRSF037181">
    <property type="entry name" value="DGC"/>
    <property type="match status" value="1"/>
</dbReference>
<dbReference type="PROSITE" id="PS51257">
    <property type="entry name" value="PROKAR_LIPOPROTEIN"/>
    <property type="match status" value="1"/>
</dbReference>
<dbReference type="InterPro" id="IPR014958">
    <property type="entry name" value="DGC"/>
</dbReference>
<proteinExistence type="predicted"/>
<gene>
    <name evidence="1" type="ORF">COY52_11800</name>
</gene>
<dbReference type="Proteomes" id="UP000229307">
    <property type="component" value="Unassembled WGS sequence"/>
</dbReference>
<dbReference type="Pfam" id="PF08859">
    <property type="entry name" value="DGC"/>
    <property type="match status" value="1"/>
</dbReference>
<accession>A0A2M7S507</accession>
<sequence length="144" mass="15767">MKASKCACGSAGAMVFACSGGSNVGQIANDAAVRLNDQGTAKLYCLVGAVSHIPGMVKGAESAEYIIAIDGCPVGCAKKALEHLKLKIDEYIVVTEKGIKKTYDLHPRKADIDKILKKHYWRKEWKKSLCLRLKKRNGRKCRES</sequence>
<evidence type="ECO:0000313" key="2">
    <source>
        <dbReference type="Proteomes" id="UP000229307"/>
    </source>
</evidence>